<comment type="subcellular location">
    <subcellularLocation>
        <location evidence="1">Cell membrane</location>
        <topology evidence="1">Multi-pass membrane protein</topology>
    </subcellularLocation>
</comment>
<keyword evidence="2" id="KW-1003">Cell membrane</keyword>
<reference evidence="8" key="1">
    <citation type="submission" date="2020-05" db="EMBL/GenBank/DDBJ databases">
        <authorList>
            <person name="Chiriac C."/>
            <person name="Salcher M."/>
            <person name="Ghai R."/>
            <person name="Kavagutti S V."/>
        </authorList>
    </citation>
    <scope>NUCLEOTIDE SEQUENCE</scope>
</reference>
<dbReference type="SUPFAM" id="SSF103473">
    <property type="entry name" value="MFS general substrate transporter"/>
    <property type="match status" value="1"/>
</dbReference>
<dbReference type="Pfam" id="PF07690">
    <property type="entry name" value="MFS_1"/>
    <property type="match status" value="1"/>
</dbReference>
<dbReference type="EMBL" id="CAEZYF010000006">
    <property type="protein sequence ID" value="CAB4719164.1"/>
    <property type="molecule type" value="Genomic_DNA"/>
</dbReference>
<evidence type="ECO:0000256" key="6">
    <source>
        <dbReference type="SAM" id="MobiDB-lite"/>
    </source>
</evidence>
<evidence type="ECO:0000256" key="5">
    <source>
        <dbReference type="ARBA" id="ARBA00023136"/>
    </source>
</evidence>
<protein>
    <submittedName>
        <fullName evidence="8">Unannotated protein</fullName>
    </submittedName>
</protein>
<keyword evidence="5 7" id="KW-0472">Membrane</keyword>
<dbReference type="GO" id="GO:0022857">
    <property type="term" value="F:transmembrane transporter activity"/>
    <property type="evidence" value="ECO:0007669"/>
    <property type="project" value="InterPro"/>
</dbReference>
<evidence type="ECO:0000256" key="1">
    <source>
        <dbReference type="ARBA" id="ARBA00004651"/>
    </source>
</evidence>
<evidence type="ECO:0000313" key="12">
    <source>
        <dbReference type="EMBL" id="CAB4997262.1"/>
    </source>
</evidence>
<feature type="region of interest" description="Disordered" evidence="6">
    <location>
        <begin position="397"/>
        <end position="439"/>
    </location>
</feature>
<dbReference type="PANTHER" id="PTHR23513:SF18">
    <property type="entry name" value="INTEGRAL MEMBRANE PROTEIN"/>
    <property type="match status" value="1"/>
</dbReference>
<feature type="compositionally biased region" description="Pro residues" evidence="6">
    <location>
        <begin position="420"/>
        <end position="431"/>
    </location>
</feature>
<feature type="transmembrane region" description="Helical" evidence="7">
    <location>
        <begin position="271"/>
        <end position="289"/>
    </location>
</feature>
<dbReference type="EMBL" id="CAFAAV010000310">
    <property type="protein sequence ID" value="CAB4835445.1"/>
    <property type="molecule type" value="Genomic_DNA"/>
</dbReference>
<feature type="transmembrane region" description="Helical" evidence="7">
    <location>
        <begin position="140"/>
        <end position="158"/>
    </location>
</feature>
<feature type="transmembrane region" description="Helical" evidence="7">
    <location>
        <begin position="87"/>
        <end position="110"/>
    </location>
</feature>
<dbReference type="Gene3D" id="1.20.1250.20">
    <property type="entry name" value="MFS general substrate transporter like domains"/>
    <property type="match status" value="1"/>
</dbReference>
<feature type="transmembrane region" description="Helical" evidence="7">
    <location>
        <begin position="357"/>
        <end position="376"/>
    </location>
</feature>
<dbReference type="EMBL" id="CAFBMT010000006">
    <property type="protein sequence ID" value="CAB4930188.1"/>
    <property type="molecule type" value="Genomic_DNA"/>
</dbReference>
<dbReference type="InterPro" id="IPR036259">
    <property type="entry name" value="MFS_trans_sf"/>
</dbReference>
<organism evidence="8">
    <name type="scientific">freshwater metagenome</name>
    <dbReference type="NCBI Taxonomy" id="449393"/>
    <lineage>
        <taxon>unclassified sequences</taxon>
        <taxon>metagenomes</taxon>
        <taxon>ecological metagenomes</taxon>
    </lineage>
</organism>
<evidence type="ECO:0000256" key="4">
    <source>
        <dbReference type="ARBA" id="ARBA00022989"/>
    </source>
</evidence>
<feature type="transmembrane region" description="Helical" evidence="7">
    <location>
        <begin position="15"/>
        <end position="34"/>
    </location>
</feature>
<feature type="transmembrane region" description="Helical" evidence="7">
    <location>
        <begin position="205"/>
        <end position="232"/>
    </location>
</feature>
<accession>A0A6J6A518</accession>
<sequence length="439" mass="46436">MNRQSPFRKLARTHALMAMGDVAMYGALAGSVLFSLPADAQRDKVLLYLLVSVAPFAVVAPAIGPTVDRIPGGRRMVMQITSMTRALLYVVMAFHTGDLLLYPLIFGAMVMQKTYTVSKSALVPSVVRSDAELVEANSKLGLISAIVGAVAIGPLAGIGKFSPAFALFAGAGLFGAATIAARKLPPDVVAAKPVEQEERNELRSAGVVLATAAMALIRSTVGFLTFHLFFWLNQDYGLVQFGLAAGASTLGSMAGNVSAPLLRRSIREEMMLTIALFVIAGMGIGAATTGGLGTAIVLAFVVNFSCAIGRLAFDSIVQRDAPDANQGRAFARFETRFQLAWVLAGLPPVFFTLPGEVGFLVVGLIGAFAGASYLLGSRAVRAGKPLPMSLTERARRGFKANVAKRRGDTAEQGLQRPRPNNTPPPRPPSRPPATRRPTR</sequence>
<dbReference type="EMBL" id="CAESGF010000006">
    <property type="protein sequence ID" value="CAB4363485.1"/>
    <property type="molecule type" value="Genomic_DNA"/>
</dbReference>
<dbReference type="EMBL" id="CAFBOL010000052">
    <property type="protein sequence ID" value="CAB4997262.1"/>
    <property type="molecule type" value="Genomic_DNA"/>
</dbReference>
<keyword evidence="3 7" id="KW-0812">Transmembrane</keyword>
<evidence type="ECO:0000313" key="11">
    <source>
        <dbReference type="EMBL" id="CAB4930188.1"/>
    </source>
</evidence>
<evidence type="ECO:0000313" key="9">
    <source>
        <dbReference type="EMBL" id="CAB4719164.1"/>
    </source>
</evidence>
<evidence type="ECO:0000313" key="10">
    <source>
        <dbReference type="EMBL" id="CAB4835445.1"/>
    </source>
</evidence>
<feature type="transmembrane region" description="Helical" evidence="7">
    <location>
        <begin position="46"/>
        <end position="67"/>
    </location>
</feature>
<name>A0A6J6A518_9ZZZZ</name>
<feature type="transmembrane region" description="Helical" evidence="7">
    <location>
        <begin position="238"/>
        <end position="259"/>
    </location>
</feature>
<dbReference type="AlphaFoldDB" id="A0A6J6A518"/>
<gene>
    <name evidence="9" type="ORF">UFOPK2656_01190</name>
    <name evidence="10" type="ORF">UFOPK3099_02770</name>
    <name evidence="11" type="ORF">UFOPK3651_01425</name>
    <name evidence="12" type="ORF">UFOPK3931_01883</name>
    <name evidence="8" type="ORF">UFOPK4189_01264</name>
</gene>
<evidence type="ECO:0000256" key="3">
    <source>
        <dbReference type="ARBA" id="ARBA00022692"/>
    </source>
</evidence>
<evidence type="ECO:0000313" key="8">
    <source>
        <dbReference type="EMBL" id="CAB4363485.1"/>
    </source>
</evidence>
<proteinExistence type="predicted"/>
<dbReference type="GO" id="GO:0005886">
    <property type="term" value="C:plasma membrane"/>
    <property type="evidence" value="ECO:0007669"/>
    <property type="project" value="UniProtKB-SubCell"/>
</dbReference>
<dbReference type="PANTHER" id="PTHR23513">
    <property type="entry name" value="INTEGRAL MEMBRANE EFFLUX PROTEIN-RELATED"/>
    <property type="match status" value="1"/>
</dbReference>
<evidence type="ECO:0000256" key="2">
    <source>
        <dbReference type="ARBA" id="ARBA00022475"/>
    </source>
</evidence>
<keyword evidence="4 7" id="KW-1133">Transmembrane helix</keyword>
<evidence type="ECO:0000256" key="7">
    <source>
        <dbReference type="SAM" id="Phobius"/>
    </source>
</evidence>
<dbReference type="InterPro" id="IPR011701">
    <property type="entry name" value="MFS"/>
</dbReference>